<dbReference type="SUPFAM" id="SSF52402">
    <property type="entry name" value="Adenine nucleotide alpha hydrolases-like"/>
    <property type="match status" value="2"/>
</dbReference>
<feature type="domain" description="UspA" evidence="2">
    <location>
        <begin position="154"/>
        <end position="291"/>
    </location>
</feature>
<evidence type="ECO:0000313" key="3">
    <source>
        <dbReference type="EMBL" id="QNE16974.1"/>
    </source>
</evidence>
<name>A0A7G6WSK9_9ACTN</name>
<reference evidence="3 4" key="2">
    <citation type="journal article" date="2020" name="Microbiol. Resour. Announc.">
        <title>Antarctic desert soil bacteria exhibit high novel natural product potential, evaluated through long-read genome sequencing and comparative genomics.</title>
        <authorList>
            <person name="Benaud N."/>
            <person name="Edwards R.J."/>
            <person name="Amos T.G."/>
            <person name="D'Agostino P.M."/>
            <person name="Gutierrez-Chavez C."/>
            <person name="Montgomery K."/>
            <person name="Nicetic I."/>
            <person name="Ferrari B.C."/>
        </authorList>
    </citation>
    <scope>NUCLEOTIDE SEQUENCE [LARGE SCALE GENOMIC DNA]</scope>
    <source>
        <strain evidence="3 4">SPB151</strain>
    </source>
</reference>
<dbReference type="RefSeq" id="WP_185445808.1">
    <property type="nucleotide sequence ID" value="NZ_CP043661.1"/>
</dbReference>
<comment type="similarity">
    <text evidence="1">Belongs to the universal stress protein A family.</text>
</comment>
<dbReference type="PRINTS" id="PR01438">
    <property type="entry name" value="UNVRSLSTRESS"/>
</dbReference>
<dbReference type="PANTHER" id="PTHR31964:SF113">
    <property type="entry name" value="USPA DOMAIN-CONTAINING PROTEIN"/>
    <property type="match status" value="1"/>
</dbReference>
<keyword evidence="4" id="KW-1185">Reference proteome</keyword>
<evidence type="ECO:0000313" key="4">
    <source>
        <dbReference type="Proteomes" id="UP000515563"/>
    </source>
</evidence>
<accession>A0A7G6WSK9</accession>
<sequence length="291" mass="30330">MSSQTAPIVVGYDGSPASTAALAWATGQAVREEAPLRIGEAFELLVMSRPSPGKVVPLAALRTVRERGLQALVESIRLQHPKLDVSSVLLEGAPAAALVEETAGARMLVLGTRGLGGFAGMLLGSVAVQVSTHAQCPVVVVPSRTLPLPPHRPTIVVGLDGSKESMQATEFAFEQVELLGGRLVVVSAWNTPFSTYENGRGELVFDNAEVHRATEVLVAEALAGLRADHPGAEVDVQLIPAQPARAILHAAESADLVVVGSRGRGGFTGLLLGSTSQHVLHHATCPVAIVR</sequence>
<dbReference type="Proteomes" id="UP000515563">
    <property type="component" value="Chromosome"/>
</dbReference>
<evidence type="ECO:0000259" key="2">
    <source>
        <dbReference type="Pfam" id="PF00582"/>
    </source>
</evidence>
<feature type="domain" description="UspA" evidence="2">
    <location>
        <begin position="7"/>
        <end position="142"/>
    </location>
</feature>
<dbReference type="InterPro" id="IPR014729">
    <property type="entry name" value="Rossmann-like_a/b/a_fold"/>
</dbReference>
<dbReference type="InterPro" id="IPR006016">
    <property type="entry name" value="UspA"/>
</dbReference>
<organism evidence="3 4">
    <name type="scientific">Kribbella qitaiheensis</name>
    <dbReference type="NCBI Taxonomy" id="1544730"/>
    <lineage>
        <taxon>Bacteria</taxon>
        <taxon>Bacillati</taxon>
        <taxon>Actinomycetota</taxon>
        <taxon>Actinomycetes</taxon>
        <taxon>Propionibacteriales</taxon>
        <taxon>Kribbellaceae</taxon>
        <taxon>Kribbella</taxon>
    </lineage>
</organism>
<dbReference type="Pfam" id="PF00582">
    <property type="entry name" value="Usp"/>
    <property type="match status" value="2"/>
</dbReference>
<reference evidence="4" key="1">
    <citation type="submission" date="2019-09" db="EMBL/GenBank/DDBJ databases">
        <title>Antimicrobial potential of Antarctic Bacteria.</title>
        <authorList>
            <person name="Benaud N."/>
            <person name="Edwards R.J."/>
            <person name="Ferrari B.C."/>
        </authorList>
    </citation>
    <scope>NUCLEOTIDE SEQUENCE [LARGE SCALE GENOMIC DNA]</scope>
    <source>
        <strain evidence="4">SPB151</strain>
    </source>
</reference>
<gene>
    <name evidence="3" type="ORF">F1D05_02445</name>
</gene>
<dbReference type="KEGG" id="kqi:F1D05_02445"/>
<dbReference type="EMBL" id="CP043661">
    <property type="protein sequence ID" value="QNE16974.1"/>
    <property type="molecule type" value="Genomic_DNA"/>
</dbReference>
<dbReference type="InterPro" id="IPR006015">
    <property type="entry name" value="Universal_stress_UspA"/>
</dbReference>
<dbReference type="PANTHER" id="PTHR31964">
    <property type="entry name" value="ADENINE NUCLEOTIDE ALPHA HYDROLASES-LIKE SUPERFAMILY PROTEIN"/>
    <property type="match status" value="1"/>
</dbReference>
<dbReference type="AlphaFoldDB" id="A0A7G6WSK9"/>
<protein>
    <submittedName>
        <fullName evidence="3">Universal stress protein</fullName>
    </submittedName>
</protein>
<dbReference type="Gene3D" id="3.40.50.620">
    <property type="entry name" value="HUPs"/>
    <property type="match status" value="2"/>
</dbReference>
<evidence type="ECO:0000256" key="1">
    <source>
        <dbReference type="ARBA" id="ARBA00008791"/>
    </source>
</evidence>
<proteinExistence type="inferred from homology"/>